<feature type="chain" id="PRO_5005537969" evidence="1">
    <location>
        <begin position="19"/>
        <end position="131"/>
    </location>
</feature>
<gene>
    <name evidence="2" type="ORF">AC626_15620</name>
</gene>
<evidence type="ECO:0000313" key="3">
    <source>
        <dbReference type="Proteomes" id="UP000036850"/>
    </source>
</evidence>
<protein>
    <submittedName>
        <fullName evidence="2">Molecular chaperone DnaJ</fullName>
    </submittedName>
</protein>
<keyword evidence="1" id="KW-0732">Signal</keyword>
<comment type="caution">
    <text evidence="2">The sequence shown here is derived from an EMBL/GenBank/DDBJ whole genome shotgun (WGS) entry which is preliminary data.</text>
</comment>
<name>A0A0L0EQ92_9GAMM</name>
<dbReference type="PROSITE" id="PS51257">
    <property type="entry name" value="PROKAR_LIPOPROTEIN"/>
    <property type="match status" value="1"/>
</dbReference>
<evidence type="ECO:0000313" key="2">
    <source>
        <dbReference type="EMBL" id="KNC66662.1"/>
    </source>
</evidence>
<proteinExistence type="predicted"/>
<organism evidence="2 3">
    <name type="scientific">Pseudoalteromonas rubra</name>
    <dbReference type="NCBI Taxonomy" id="43658"/>
    <lineage>
        <taxon>Bacteria</taxon>
        <taxon>Pseudomonadati</taxon>
        <taxon>Pseudomonadota</taxon>
        <taxon>Gammaproteobacteria</taxon>
        <taxon>Alteromonadales</taxon>
        <taxon>Pseudoalteromonadaceae</taxon>
        <taxon>Pseudoalteromonas</taxon>
    </lineage>
</organism>
<dbReference type="EMBL" id="LFZX01000129">
    <property type="protein sequence ID" value="KNC66662.1"/>
    <property type="molecule type" value="Genomic_DNA"/>
</dbReference>
<accession>A0A0L0EQ92</accession>
<dbReference type="PATRIC" id="fig|43658.6.peg.599"/>
<sequence>MTKFVGIVLLTVLISACAATSNNELGYDGYNRSGETVEQTLLRLKEDSSVDVRNERGWTIATMKSGRVMWSFTPPNHPAHPSFVKREVIENDGRIYIETSARCGASKQICDDLVQDFIKLNNLVSKEMSGS</sequence>
<dbReference type="AlphaFoldDB" id="A0A0L0EQ92"/>
<dbReference type="Proteomes" id="UP000036850">
    <property type="component" value="Unassembled WGS sequence"/>
</dbReference>
<evidence type="ECO:0000256" key="1">
    <source>
        <dbReference type="SAM" id="SignalP"/>
    </source>
</evidence>
<feature type="signal peptide" evidence="1">
    <location>
        <begin position="1"/>
        <end position="18"/>
    </location>
</feature>
<reference evidence="3" key="1">
    <citation type="submission" date="2015-07" db="EMBL/GenBank/DDBJ databases">
        <title>Draft genome sequence of a Pseudoalteromonas rubra strain, OCN096, isolated from Kaneohe Bay, Oahu, Hawaii.</title>
        <authorList>
            <person name="Beurmann S."/>
            <person name="Ushijima B."/>
            <person name="Belcaid M."/>
            <person name="Callahan S.M."/>
            <person name="Aeby G.S."/>
        </authorList>
    </citation>
    <scope>NUCLEOTIDE SEQUENCE [LARGE SCALE GENOMIC DNA]</scope>
    <source>
        <strain evidence="3">OCN096</strain>
    </source>
</reference>